<keyword evidence="3 9" id="KW-0812">Transmembrane</keyword>
<dbReference type="CDD" id="cd16015">
    <property type="entry name" value="LTA_synthase"/>
    <property type="match status" value="1"/>
</dbReference>
<dbReference type="PANTHER" id="PTHR47371">
    <property type="entry name" value="LIPOTEICHOIC ACID SYNTHASE"/>
    <property type="match status" value="1"/>
</dbReference>
<reference evidence="11 12" key="1">
    <citation type="submission" date="2012-06" db="EMBL/GenBank/DDBJ databases">
        <title>Complete sequence of Sulfurospirillum barnesii SES-3.</title>
        <authorList>
            <consortium name="US DOE Joint Genome Institute"/>
            <person name="Lucas S."/>
            <person name="Han J."/>
            <person name="Lapidus A."/>
            <person name="Cheng J.-F."/>
            <person name="Goodwin L."/>
            <person name="Pitluck S."/>
            <person name="Peters L."/>
            <person name="Ovchinnikova G."/>
            <person name="Lu M."/>
            <person name="Detter J.C."/>
            <person name="Han C."/>
            <person name="Tapia R."/>
            <person name="Land M."/>
            <person name="Hauser L."/>
            <person name="Kyrpides N."/>
            <person name="Ivanova N."/>
            <person name="Pagani I."/>
            <person name="Stolz J."/>
            <person name="Arkin A."/>
            <person name="Dehal P."/>
            <person name="Oremland R."/>
            <person name="Saltikov C."/>
            <person name="Basu P."/>
            <person name="Hollibaugh J."/>
            <person name="Newman D."/>
            <person name="Stolyar S."/>
            <person name="Hazen T."/>
            <person name="Woyke T."/>
        </authorList>
    </citation>
    <scope>NUCLEOTIDE SEQUENCE [LARGE SCALE GENOMIC DNA]</scope>
    <source>
        <strain evidence="12">ATCC 700032 / DSM 10660 / SES-3</strain>
    </source>
</reference>
<evidence type="ECO:0000313" key="11">
    <source>
        <dbReference type="EMBL" id="AFL67426.1"/>
    </source>
</evidence>
<dbReference type="RefSeq" id="WP_014768313.1">
    <property type="nucleotide sequence ID" value="NC_018002.1"/>
</dbReference>
<keyword evidence="7" id="KW-0464">Manganese</keyword>
<proteinExistence type="predicted"/>
<keyword evidence="11" id="KW-0808">Transferase</keyword>
<evidence type="ECO:0000256" key="7">
    <source>
        <dbReference type="PIRSR" id="PIRSR005091-2"/>
    </source>
</evidence>
<keyword evidence="4 9" id="KW-1133">Transmembrane helix</keyword>
<dbReference type="SUPFAM" id="SSF53649">
    <property type="entry name" value="Alkaline phosphatase-like"/>
    <property type="match status" value="1"/>
</dbReference>
<keyword evidence="7" id="KW-0479">Metal-binding</keyword>
<feature type="binding site" evidence="8">
    <location>
        <position position="498"/>
    </location>
    <ligand>
        <name>Mn(2+)</name>
        <dbReference type="ChEBI" id="CHEBI:29035"/>
    </ligand>
</feature>
<feature type="binding site" evidence="7">
    <location>
        <position position="443"/>
    </location>
    <ligand>
        <name>substrate</name>
    </ligand>
</feature>
<evidence type="ECO:0000256" key="4">
    <source>
        <dbReference type="ARBA" id="ARBA00022989"/>
    </source>
</evidence>
<dbReference type="Proteomes" id="UP000006176">
    <property type="component" value="Chromosome"/>
</dbReference>
<dbReference type="PIRSF" id="PIRSF005091">
    <property type="entry name" value="Mmb_sulf_HI1246"/>
    <property type="match status" value="1"/>
</dbReference>
<protein>
    <submittedName>
        <fullName evidence="11">Phosphoglycerol transferase family protein, alkaline phosphatase superfamily</fullName>
    </submittedName>
</protein>
<evidence type="ECO:0000256" key="9">
    <source>
        <dbReference type="SAM" id="Phobius"/>
    </source>
</evidence>
<feature type="transmembrane region" description="Helical" evidence="9">
    <location>
        <begin position="133"/>
        <end position="150"/>
    </location>
</feature>
<dbReference type="AlphaFoldDB" id="I3XU02"/>
<dbReference type="Gene3D" id="3.30.1120.80">
    <property type="match status" value="1"/>
</dbReference>
<feature type="active site" evidence="6">
    <location>
        <position position="325"/>
    </location>
</feature>
<name>I3XU02_SULBS</name>
<accession>I3XU02</accession>
<dbReference type="InterPro" id="IPR000917">
    <property type="entry name" value="Sulfatase_N"/>
</dbReference>
<evidence type="ECO:0000259" key="10">
    <source>
        <dbReference type="Pfam" id="PF00884"/>
    </source>
</evidence>
<keyword evidence="5 9" id="KW-0472">Membrane</keyword>
<dbReference type="InterPro" id="IPR012160">
    <property type="entry name" value="LtaS-like"/>
</dbReference>
<dbReference type="EMBL" id="CP003333">
    <property type="protein sequence ID" value="AFL67426.1"/>
    <property type="molecule type" value="Genomic_DNA"/>
</dbReference>
<dbReference type="PATRIC" id="fig|760154.4.peg.95"/>
<feature type="transmembrane region" description="Helical" evidence="9">
    <location>
        <begin position="171"/>
        <end position="189"/>
    </location>
</feature>
<evidence type="ECO:0000256" key="8">
    <source>
        <dbReference type="PIRSR" id="PIRSR005091-3"/>
    </source>
</evidence>
<feature type="binding site" evidence="8">
    <location>
        <position position="499"/>
    </location>
    <ligand>
        <name>Mn(2+)</name>
        <dbReference type="ChEBI" id="CHEBI:29035"/>
    </ligand>
</feature>
<dbReference type="Pfam" id="PF00884">
    <property type="entry name" value="Sulfatase"/>
    <property type="match status" value="1"/>
</dbReference>
<dbReference type="HOGENOM" id="CLU_014653_3_1_7"/>
<dbReference type="KEGG" id="sba:Sulba_0098"/>
<evidence type="ECO:0000256" key="3">
    <source>
        <dbReference type="ARBA" id="ARBA00022692"/>
    </source>
</evidence>
<feature type="transmembrane region" description="Helical" evidence="9">
    <location>
        <begin position="82"/>
        <end position="105"/>
    </location>
</feature>
<dbReference type="OrthoDB" id="9760224at2"/>
<evidence type="ECO:0000256" key="6">
    <source>
        <dbReference type="PIRSR" id="PIRSR005091-1"/>
    </source>
</evidence>
<feature type="domain" description="Sulfatase N-terminal" evidence="10">
    <location>
        <begin position="277"/>
        <end position="548"/>
    </location>
</feature>
<evidence type="ECO:0000256" key="1">
    <source>
        <dbReference type="ARBA" id="ARBA00004651"/>
    </source>
</evidence>
<evidence type="ECO:0000256" key="2">
    <source>
        <dbReference type="ARBA" id="ARBA00022475"/>
    </source>
</evidence>
<keyword evidence="2" id="KW-1003">Cell membrane</keyword>
<evidence type="ECO:0000256" key="5">
    <source>
        <dbReference type="ARBA" id="ARBA00023136"/>
    </source>
</evidence>
<dbReference type="InterPro" id="IPR050448">
    <property type="entry name" value="OpgB/LTA_synthase_biosynth"/>
</dbReference>
<dbReference type="STRING" id="760154.Sulba_0098"/>
<feature type="binding site" evidence="8">
    <location>
        <position position="285"/>
    </location>
    <ligand>
        <name>Mn(2+)</name>
        <dbReference type="ChEBI" id="CHEBI:29035"/>
    </ligand>
</feature>
<dbReference type="GO" id="GO:0046872">
    <property type="term" value="F:metal ion binding"/>
    <property type="evidence" value="ECO:0007669"/>
    <property type="project" value="UniProtKB-KW"/>
</dbReference>
<sequence>MHFIKELFKTYFLFLVLLCMGRFLLYLSYNDRLHDISLGHSLLTFIYGVRMDTMVLSLLLVVPTLLLALLPDSVAIKITKFIKFYLLFWFIILIFIENATFPFFAQYDVRPNYLFVQYLDSPKEIISLLWKDYAKELLFSLVMMVIYGVWFMKSRFISIENTLKTPYIHRLLLLLPLLLLLFIGIRSSFGHRPANISDALYSTNRIINEITKNSLYSIGYAYYSNQKNSHEMIKEYGKINLDDAYALTSQLLDINVNDTKRPFYRSIKSNFKRENPKNLVIFIQESMGAQFVRFSGGEPNLTPNMNQLGEENIAFSNLYSNGTRSIRGLAALSSGFLPIPGEGVLKRSKSQNDFFTIATLLKPYGYKSSFIYGGEARFDNMRSWYLGNGFDEVIEEKDFKNPSFRSTWGVSDEDLVIKANEKFKTYARNNEKFVSVMFSQSNHAPFELPEGKIEFEPNEPKQSERNAIKYADYAIGKFFELAKKEAYYKDTVFVVVADHNVRVYGDDIVPVKTFQIPAIIVAEGIKPLNYHGLSSQPDVLATALDLVGLDFNYPILGHTIFNPIKPQIALMNFNDVYALRKEDEIAVIGPNMKMQTFKYENFKLIPKEPNPLLEKTTLGVIHVLHDLYEKRLYR</sequence>
<feature type="transmembrane region" description="Helical" evidence="9">
    <location>
        <begin position="49"/>
        <end position="70"/>
    </location>
</feature>
<dbReference type="InterPro" id="IPR017850">
    <property type="entry name" value="Alkaline_phosphatase_core_sf"/>
</dbReference>
<dbReference type="Gene3D" id="3.40.720.10">
    <property type="entry name" value="Alkaline Phosphatase, subunit A"/>
    <property type="match status" value="1"/>
</dbReference>
<evidence type="ECO:0000313" key="12">
    <source>
        <dbReference type="Proteomes" id="UP000006176"/>
    </source>
</evidence>
<comment type="subcellular location">
    <subcellularLocation>
        <location evidence="1">Cell membrane</location>
        <topology evidence="1">Multi-pass membrane protein</topology>
    </subcellularLocation>
</comment>
<keyword evidence="12" id="KW-1185">Reference proteome</keyword>
<gene>
    <name evidence="11" type="ordered locus">Sulba_0098</name>
</gene>
<dbReference type="GO" id="GO:0005886">
    <property type="term" value="C:plasma membrane"/>
    <property type="evidence" value="ECO:0007669"/>
    <property type="project" value="UniProtKB-SubCell"/>
</dbReference>
<dbReference type="eggNOG" id="COG1368">
    <property type="taxonomic scope" value="Bacteria"/>
</dbReference>
<dbReference type="GO" id="GO:0016740">
    <property type="term" value="F:transferase activity"/>
    <property type="evidence" value="ECO:0007669"/>
    <property type="project" value="UniProtKB-KW"/>
</dbReference>
<dbReference type="PANTHER" id="PTHR47371:SF3">
    <property type="entry name" value="PHOSPHOGLYCEROL TRANSFERASE I"/>
    <property type="match status" value="1"/>
</dbReference>
<organism evidence="11 12">
    <name type="scientific">Sulfurospirillum barnesii (strain ATCC 700032 / DSM 10660 / SES-3)</name>
    <dbReference type="NCBI Taxonomy" id="760154"/>
    <lineage>
        <taxon>Bacteria</taxon>
        <taxon>Pseudomonadati</taxon>
        <taxon>Campylobacterota</taxon>
        <taxon>Epsilonproteobacteria</taxon>
        <taxon>Campylobacterales</taxon>
        <taxon>Sulfurospirillaceae</taxon>
        <taxon>Sulfurospirillum</taxon>
    </lineage>
</organism>
<feature type="transmembrane region" description="Helical" evidence="9">
    <location>
        <begin position="12"/>
        <end position="29"/>
    </location>
</feature>